<evidence type="ECO:0000256" key="5">
    <source>
        <dbReference type="ARBA" id="ARBA00048239"/>
    </source>
</evidence>
<gene>
    <name evidence="6" type="ORF">PACLA_8A022535</name>
</gene>
<dbReference type="CDD" id="cd08703">
    <property type="entry name" value="FDH_Hydrolase_C"/>
    <property type="match status" value="1"/>
</dbReference>
<proteinExistence type="inferred from homology"/>
<dbReference type="OrthoDB" id="310895at2759"/>
<evidence type="ECO:0000256" key="2">
    <source>
        <dbReference type="ARBA" id="ARBA00010978"/>
    </source>
</evidence>
<dbReference type="InterPro" id="IPR016162">
    <property type="entry name" value="Ald_DH_N"/>
</dbReference>
<dbReference type="Gene3D" id="1.10.1200.10">
    <property type="entry name" value="ACP-like"/>
    <property type="match status" value="1"/>
</dbReference>
<dbReference type="FunFam" id="1.10.1200.10:FF:000002">
    <property type="entry name" value="10-formyltetrahydrofolate dehydrogenase"/>
    <property type="match status" value="1"/>
</dbReference>
<dbReference type="GO" id="GO:0016155">
    <property type="term" value="F:formyltetrahydrofolate dehydrogenase activity"/>
    <property type="evidence" value="ECO:0007669"/>
    <property type="project" value="UniProtKB-EC"/>
</dbReference>
<dbReference type="InterPro" id="IPR037022">
    <property type="entry name" value="Formyl_trans_C_sf"/>
</dbReference>
<dbReference type="EC" id="1.5.1.6" evidence="3"/>
<reference evidence="6" key="1">
    <citation type="submission" date="2020-04" db="EMBL/GenBank/DDBJ databases">
        <authorList>
            <person name="Alioto T."/>
            <person name="Alioto T."/>
            <person name="Gomez Garrido J."/>
        </authorList>
    </citation>
    <scope>NUCLEOTIDE SEQUENCE</scope>
    <source>
        <strain evidence="6">A484AB</strain>
    </source>
</reference>
<dbReference type="InterPro" id="IPR036736">
    <property type="entry name" value="ACP-like_sf"/>
</dbReference>
<sequence length="629" mass="69824">MLSAHRILQNSRRTFQTSAKIMASLRVAIIGQSQFGMEVYKNLRAKGHEIVGVFTIPDVKGKPDILATEAEKDGLQVFKFKRWRNKGEKNTIAEVFEKYKSCDAELNVMPFCSQFIPMDVIDFPKHGSIIYHPSILPRHRGASAINWTLMEGDKQGGFTVFWADDGLDTGPILLQKSVDIDPNETVDTLYNRFLYPEGIKGMVEAVDLISDGKAPRIVQPEEGATYDKIWKKKEVAKIHWDQPAEKLHNFIRGNDKLPGAWSNIDGEQVTFYSSSLEESSSPPDGSSVVVEGLEKPAIVHSGGMTLVGNDGKMLTVKALGLASGKMIPAAKFGQAADESEALELSEEEKEIEEKLKLIWAGILSNPDIDNSTDFFGAGAGSMDVARLVEELKEKCSISVETEEVYMNTGFGDFVKMVVLTSRGGGQEEFKVDTINLDINNMEIRMPHQAFINGNFVDSTSEKTFKTINPHDESVLGEITFCSTNDVDLAVAAAKDAYEKGPWGRMNARDRGSLMYRLAEMMEEHKEELATIESLDAGAVYTLALKTHVGMSIDTFRYYAGWCDKIQGTTIPINHSRPSKNLTYTKREPYGQPWLLSFPEKDHGTLLNGCTSFSVQVTERLKKEVGTSVL</sequence>
<comment type="similarity">
    <text evidence="1">In the C-terminal section; belongs to the aldehyde dehydrogenase family. ALDH1L subfamily.</text>
</comment>
<dbReference type="Gene3D" id="3.40.605.10">
    <property type="entry name" value="Aldehyde Dehydrogenase, Chain A, domain 1"/>
    <property type="match status" value="1"/>
</dbReference>
<keyword evidence="4" id="KW-0554">One-carbon metabolism</keyword>
<dbReference type="FunFam" id="3.10.25.10:FF:000002">
    <property type="entry name" value="10-formyltetrahydrofolate dehydrogenase"/>
    <property type="match status" value="1"/>
</dbReference>
<dbReference type="SUPFAM" id="SSF47336">
    <property type="entry name" value="ACP-like"/>
    <property type="match status" value="1"/>
</dbReference>
<dbReference type="Gene3D" id="3.10.25.10">
    <property type="entry name" value="Formyl transferase, C-terminal domain"/>
    <property type="match status" value="1"/>
</dbReference>
<dbReference type="InterPro" id="IPR009081">
    <property type="entry name" value="PP-bd_ACP"/>
</dbReference>
<dbReference type="CDD" id="cd08647">
    <property type="entry name" value="FMT_core_FDH_N"/>
    <property type="match status" value="1"/>
</dbReference>
<dbReference type="Proteomes" id="UP001152795">
    <property type="component" value="Unassembled WGS sequence"/>
</dbReference>
<evidence type="ECO:0000313" key="6">
    <source>
        <dbReference type="EMBL" id="CAB4005970.1"/>
    </source>
</evidence>
<evidence type="ECO:0000256" key="3">
    <source>
        <dbReference type="ARBA" id="ARBA00012858"/>
    </source>
</evidence>
<dbReference type="InterPro" id="IPR001555">
    <property type="entry name" value="GART_AS"/>
</dbReference>
<dbReference type="Gene3D" id="3.40.50.170">
    <property type="entry name" value="Formyl transferase, N-terminal domain"/>
    <property type="match status" value="1"/>
</dbReference>
<evidence type="ECO:0000256" key="4">
    <source>
        <dbReference type="ARBA" id="ARBA00022563"/>
    </source>
</evidence>
<dbReference type="PANTHER" id="PTHR11699">
    <property type="entry name" value="ALDEHYDE DEHYDROGENASE-RELATED"/>
    <property type="match status" value="1"/>
</dbReference>
<accession>A0A6S7HRS7</accession>
<dbReference type="GO" id="GO:0006730">
    <property type="term" value="P:one-carbon metabolic process"/>
    <property type="evidence" value="ECO:0007669"/>
    <property type="project" value="UniProtKB-KW"/>
</dbReference>
<dbReference type="Pfam" id="PF00171">
    <property type="entry name" value="Aldedh"/>
    <property type="match status" value="1"/>
</dbReference>
<organism evidence="6 7">
    <name type="scientific">Paramuricea clavata</name>
    <name type="common">Red gorgonian</name>
    <name type="synonym">Violescent sea-whip</name>
    <dbReference type="NCBI Taxonomy" id="317549"/>
    <lineage>
        <taxon>Eukaryota</taxon>
        <taxon>Metazoa</taxon>
        <taxon>Cnidaria</taxon>
        <taxon>Anthozoa</taxon>
        <taxon>Octocorallia</taxon>
        <taxon>Malacalcyonacea</taxon>
        <taxon>Plexauridae</taxon>
        <taxon>Paramuricea</taxon>
    </lineage>
</organism>
<name>A0A6S7HRS7_PARCT</name>
<dbReference type="InterPro" id="IPR016161">
    <property type="entry name" value="Ald_DH/histidinol_DH"/>
</dbReference>
<dbReference type="GO" id="GO:0009258">
    <property type="term" value="P:10-formyltetrahydrofolate catabolic process"/>
    <property type="evidence" value="ECO:0007669"/>
    <property type="project" value="UniProtKB-ARBA"/>
</dbReference>
<protein>
    <recommendedName>
        <fullName evidence="3">formyltetrahydrofolate dehydrogenase</fullName>
        <ecNumber evidence="3">1.5.1.6</ecNumber>
    </recommendedName>
</protein>
<dbReference type="SUPFAM" id="SSF53328">
    <property type="entry name" value="Formyltransferase"/>
    <property type="match status" value="1"/>
</dbReference>
<comment type="catalytic activity">
    <reaction evidence="5">
        <text>(6R)-10-formyltetrahydrofolate + NADP(+) + H2O = (6S)-5,6,7,8-tetrahydrofolate + CO2 + NADPH + H(+)</text>
        <dbReference type="Rhea" id="RHEA:10180"/>
        <dbReference type="ChEBI" id="CHEBI:15377"/>
        <dbReference type="ChEBI" id="CHEBI:15378"/>
        <dbReference type="ChEBI" id="CHEBI:16526"/>
        <dbReference type="ChEBI" id="CHEBI:57453"/>
        <dbReference type="ChEBI" id="CHEBI:57783"/>
        <dbReference type="ChEBI" id="CHEBI:58349"/>
        <dbReference type="ChEBI" id="CHEBI:195366"/>
        <dbReference type="EC" id="1.5.1.6"/>
    </reaction>
    <physiologicalReaction direction="left-to-right" evidence="5">
        <dbReference type="Rhea" id="RHEA:10181"/>
    </physiologicalReaction>
</comment>
<dbReference type="Pfam" id="PF00551">
    <property type="entry name" value="Formyl_trans_N"/>
    <property type="match status" value="1"/>
</dbReference>
<evidence type="ECO:0000256" key="1">
    <source>
        <dbReference type="ARBA" id="ARBA00007995"/>
    </source>
</evidence>
<evidence type="ECO:0000313" key="7">
    <source>
        <dbReference type="Proteomes" id="UP001152795"/>
    </source>
</evidence>
<dbReference type="InterPro" id="IPR036477">
    <property type="entry name" value="Formyl_transf_N_sf"/>
</dbReference>
<comment type="similarity">
    <text evidence="2">In the N-terminal section; belongs to the GART family.</text>
</comment>
<dbReference type="InterPro" id="IPR005793">
    <property type="entry name" value="Formyl_trans_C"/>
</dbReference>
<dbReference type="Pfam" id="PF00550">
    <property type="entry name" value="PP-binding"/>
    <property type="match status" value="1"/>
</dbReference>
<dbReference type="EMBL" id="CACRXK020005374">
    <property type="protein sequence ID" value="CAB4005970.1"/>
    <property type="molecule type" value="Genomic_DNA"/>
</dbReference>
<dbReference type="PROSITE" id="PS50075">
    <property type="entry name" value="CARRIER"/>
    <property type="match status" value="1"/>
</dbReference>
<comment type="caution">
    <text evidence="6">The sequence shown here is derived from an EMBL/GenBank/DDBJ whole genome shotgun (WGS) entry which is preliminary data.</text>
</comment>
<dbReference type="FunFam" id="3.40.50.170:FF:000002">
    <property type="entry name" value="10-formyltetrahydrofolate dehydrogenase"/>
    <property type="match status" value="1"/>
</dbReference>
<dbReference type="SUPFAM" id="SSF50486">
    <property type="entry name" value="FMT C-terminal domain-like"/>
    <property type="match status" value="1"/>
</dbReference>
<dbReference type="InterPro" id="IPR011034">
    <property type="entry name" value="Formyl_transferase-like_C_sf"/>
</dbReference>
<dbReference type="SUPFAM" id="SSF53720">
    <property type="entry name" value="ALDH-like"/>
    <property type="match status" value="1"/>
</dbReference>
<keyword evidence="7" id="KW-1185">Reference proteome</keyword>
<dbReference type="Pfam" id="PF02911">
    <property type="entry name" value="Formyl_trans_C"/>
    <property type="match status" value="1"/>
</dbReference>
<dbReference type="InterPro" id="IPR015590">
    <property type="entry name" value="Aldehyde_DH_dom"/>
</dbReference>
<dbReference type="AlphaFoldDB" id="A0A6S7HRS7"/>
<dbReference type="InterPro" id="IPR002376">
    <property type="entry name" value="Formyl_transf_N"/>
</dbReference>
<dbReference type="PROSITE" id="PS00373">
    <property type="entry name" value="GART"/>
    <property type="match status" value="1"/>
</dbReference>